<evidence type="ECO:0000313" key="9">
    <source>
        <dbReference type="EMBL" id="KAK3237012.1"/>
    </source>
</evidence>
<evidence type="ECO:0000256" key="1">
    <source>
        <dbReference type="ARBA" id="ARBA00004604"/>
    </source>
</evidence>
<feature type="repeat" description="WD" evidence="6">
    <location>
        <begin position="290"/>
        <end position="331"/>
    </location>
</feature>
<feature type="domain" description="BING4 C-terminal" evidence="8">
    <location>
        <begin position="371"/>
        <end position="402"/>
    </location>
</feature>
<sequence>MVKKSEPNTQNAERSSMDVPEKPGRKSSKKNIREKADELTVRIEKFKRGPQAPVRHIKDKKLRGQLRASELLVSDAVLSAAKAEQWLLPAEAGTLEAEGMERTYRFQQVEILKEIETVSAQKAFDLSLPTLGPYHLKYTRSGRHALLGGRQGHLAIMEWGRAHLVTELQVKETTRDIAFLHNETFFAAAQKKHVYIYDKRGLEVHCLRDHNEVHAMQFLPYHFLLATIGKPGVLVYQDTSTGQMVAEHKTKLGRCDVLQQNPWNAVLCAGHHNGVVTMWSPNSSGPLVQMLCHQGPIKAIAVDMEGYHMVTAGQDKQVKVWDVRTYKPIHNYFSAAPAVSLDISQRRLLAVGYSGHVQVWKDALNQKATAPYMNHHLPPGAKVENVTFCPYDDVLGVGHSKVHSRCHPRSAL</sequence>
<dbReference type="Proteomes" id="UP001190700">
    <property type="component" value="Unassembled WGS sequence"/>
</dbReference>
<dbReference type="EMBL" id="LGRX02034729">
    <property type="protein sequence ID" value="KAK3237012.1"/>
    <property type="molecule type" value="Genomic_DNA"/>
</dbReference>
<protein>
    <recommendedName>
        <fullName evidence="8">BING4 C-terminal domain-containing protein</fullName>
    </recommendedName>
</protein>
<organism evidence="9 10">
    <name type="scientific">Cymbomonas tetramitiformis</name>
    <dbReference type="NCBI Taxonomy" id="36881"/>
    <lineage>
        <taxon>Eukaryota</taxon>
        <taxon>Viridiplantae</taxon>
        <taxon>Chlorophyta</taxon>
        <taxon>Pyramimonadophyceae</taxon>
        <taxon>Pyramimonadales</taxon>
        <taxon>Pyramimonadaceae</taxon>
        <taxon>Cymbomonas</taxon>
    </lineage>
</organism>
<accession>A0AAE0BJX9</accession>
<keyword evidence="4" id="KW-0677">Repeat</keyword>
<dbReference type="InterPro" id="IPR036322">
    <property type="entry name" value="WD40_repeat_dom_sf"/>
</dbReference>
<name>A0AAE0BJX9_9CHLO</name>
<keyword evidence="10" id="KW-1185">Reference proteome</keyword>
<evidence type="ECO:0000256" key="2">
    <source>
        <dbReference type="ARBA" id="ARBA00022552"/>
    </source>
</evidence>
<dbReference type="GO" id="GO:0032040">
    <property type="term" value="C:small-subunit processome"/>
    <property type="evidence" value="ECO:0007669"/>
    <property type="project" value="TreeGrafter"/>
</dbReference>
<dbReference type="GO" id="GO:0030686">
    <property type="term" value="C:90S preribosome"/>
    <property type="evidence" value="ECO:0007669"/>
    <property type="project" value="TreeGrafter"/>
</dbReference>
<feature type="region of interest" description="Disordered" evidence="7">
    <location>
        <begin position="1"/>
        <end position="35"/>
    </location>
</feature>
<dbReference type="PANTHER" id="PTHR14085">
    <property type="entry name" value="WD-REPEAT PROTEIN BING4"/>
    <property type="match status" value="1"/>
</dbReference>
<dbReference type="PANTHER" id="PTHR14085:SF3">
    <property type="entry name" value="WD REPEAT-CONTAINING PROTEIN 46"/>
    <property type="match status" value="1"/>
</dbReference>
<dbReference type="AlphaFoldDB" id="A0AAE0BJX9"/>
<dbReference type="InterPro" id="IPR015943">
    <property type="entry name" value="WD40/YVTN_repeat-like_dom_sf"/>
</dbReference>
<evidence type="ECO:0000256" key="5">
    <source>
        <dbReference type="ARBA" id="ARBA00023242"/>
    </source>
</evidence>
<dbReference type="InterPro" id="IPR019775">
    <property type="entry name" value="WD40_repeat_CS"/>
</dbReference>
<evidence type="ECO:0000256" key="4">
    <source>
        <dbReference type="ARBA" id="ARBA00022737"/>
    </source>
</evidence>
<dbReference type="InterPro" id="IPR012952">
    <property type="entry name" value="BING4_C_dom"/>
</dbReference>
<keyword evidence="3 6" id="KW-0853">WD repeat</keyword>
<proteinExistence type="predicted"/>
<dbReference type="Gene3D" id="2.130.10.10">
    <property type="entry name" value="YVTN repeat-like/Quinoprotein amine dehydrogenase"/>
    <property type="match status" value="1"/>
</dbReference>
<dbReference type="Pfam" id="PF08149">
    <property type="entry name" value="BING4CT"/>
    <property type="match status" value="1"/>
</dbReference>
<dbReference type="InterPro" id="IPR040315">
    <property type="entry name" value="WDR46/Utp7"/>
</dbReference>
<dbReference type="SUPFAM" id="SSF50978">
    <property type="entry name" value="WD40 repeat-like"/>
    <property type="match status" value="1"/>
</dbReference>
<dbReference type="PROSITE" id="PS50082">
    <property type="entry name" value="WD_REPEATS_2"/>
    <property type="match status" value="1"/>
</dbReference>
<dbReference type="FunFam" id="2.130.10.10:FF:000378">
    <property type="entry name" value="U3 small nucleolar RNA-associated protein 7"/>
    <property type="match status" value="1"/>
</dbReference>
<keyword evidence="5" id="KW-0539">Nucleus</keyword>
<evidence type="ECO:0000256" key="3">
    <source>
        <dbReference type="ARBA" id="ARBA00022574"/>
    </source>
</evidence>
<dbReference type="Pfam" id="PF00400">
    <property type="entry name" value="WD40"/>
    <property type="match status" value="1"/>
</dbReference>
<dbReference type="InterPro" id="IPR001680">
    <property type="entry name" value="WD40_rpt"/>
</dbReference>
<dbReference type="PROSITE" id="PS50294">
    <property type="entry name" value="WD_REPEATS_REGION"/>
    <property type="match status" value="1"/>
</dbReference>
<comment type="caution">
    <text evidence="9">The sequence shown here is derived from an EMBL/GenBank/DDBJ whole genome shotgun (WGS) entry which is preliminary data.</text>
</comment>
<reference evidence="9 10" key="1">
    <citation type="journal article" date="2015" name="Genome Biol. Evol.">
        <title>Comparative Genomics of a Bacterivorous Green Alga Reveals Evolutionary Causalities and Consequences of Phago-Mixotrophic Mode of Nutrition.</title>
        <authorList>
            <person name="Burns J.A."/>
            <person name="Paasch A."/>
            <person name="Narechania A."/>
            <person name="Kim E."/>
        </authorList>
    </citation>
    <scope>NUCLEOTIDE SEQUENCE [LARGE SCALE GENOMIC DNA]</scope>
    <source>
        <strain evidence="9 10">PLY_AMNH</strain>
    </source>
</reference>
<dbReference type="GO" id="GO:0000462">
    <property type="term" value="P:maturation of SSU-rRNA from tricistronic rRNA transcript (SSU-rRNA, 5.8S rRNA, LSU-rRNA)"/>
    <property type="evidence" value="ECO:0007669"/>
    <property type="project" value="TreeGrafter"/>
</dbReference>
<evidence type="ECO:0000256" key="6">
    <source>
        <dbReference type="PROSITE-ProRule" id="PRU00221"/>
    </source>
</evidence>
<feature type="compositionally biased region" description="Basic and acidic residues" evidence="7">
    <location>
        <begin position="15"/>
        <end position="24"/>
    </location>
</feature>
<evidence type="ECO:0000313" key="10">
    <source>
        <dbReference type="Proteomes" id="UP001190700"/>
    </source>
</evidence>
<keyword evidence="2" id="KW-0698">rRNA processing</keyword>
<comment type="subcellular location">
    <subcellularLocation>
        <location evidence="1">Nucleus</location>
        <location evidence="1">Nucleolus</location>
    </subcellularLocation>
</comment>
<evidence type="ECO:0000259" key="8">
    <source>
        <dbReference type="Pfam" id="PF08149"/>
    </source>
</evidence>
<dbReference type="SMART" id="SM00320">
    <property type="entry name" value="WD40"/>
    <property type="match status" value="5"/>
</dbReference>
<evidence type="ECO:0000256" key="7">
    <source>
        <dbReference type="SAM" id="MobiDB-lite"/>
    </source>
</evidence>
<dbReference type="PROSITE" id="PS00678">
    <property type="entry name" value="WD_REPEATS_1"/>
    <property type="match status" value="1"/>
</dbReference>
<gene>
    <name evidence="9" type="ORF">CYMTET_52883</name>
</gene>